<feature type="transmembrane region" description="Helical" evidence="9">
    <location>
        <begin position="195"/>
        <end position="216"/>
    </location>
</feature>
<dbReference type="Pfam" id="PF00528">
    <property type="entry name" value="BPD_transp_1"/>
    <property type="match status" value="1"/>
</dbReference>
<feature type="domain" description="ABC transmembrane type-1" evidence="10">
    <location>
        <begin position="101"/>
        <end position="290"/>
    </location>
</feature>
<evidence type="ECO:0000313" key="11">
    <source>
        <dbReference type="EMBL" id="PJR09847.1"/>
    </source>
</evidence>
<evidence type="ECO:0000256" key="6">
    <source>
        <dbReference type="ARBA" id="ARBA00022927"/>
    </source>
</evidence>
<feature type="transmembrane region" description="Helical" evidence="9">
    <location>
        <begin position="103"/>
        <end position="128"/>
    </location>
</feature>
<evidence type="ECO:0000256" key="8">
    <source>
        <dbReference type="ARBA" id="ARBA00023136"/>
    </source>
</evidence>
<dbReference type="InterPro" id="IPR025966">
    <property type="entry name" value="OppC_N"/>
</dbReference>
<comment type="caution">
    <text evidence="11">The sequence shown here is derived from an EMBL/GenBank/DDBJ whole genome shotgun (WGS) entry which is preliminary data.</text>
</comment>
<dbReference type="AlphaFoldDB" id="A0A2J0YUB3"/>
<evidence type="ECO:0000256" key="7">
    <source>
        <dbReference type="ARBA" id="ARBA00022989"/>
    </source>
</evidence>
<keyword evidence="5" id="KW-0571">Peptide transport</keyword>
<feature type="transmembrane region" description="Helical" evidence="9">
    <location>
        <begin position="264"/>
        <end position="289"/>
    </location>
</feature>
<dbReference type="EMBL" id="NJGD01000027">
    <property type="protein sequence ID" value="PJR09847.1"/>
    <property type="molecule type" value="Genomic_DNA"/>
</dbReference>
<dbReference type="PANTHER" id="PTHR43386">
    <property type="entry name" value="OLIGOPEPTIDE TRANSPORT SYSTEM PERMEASE PROTEIN APPC"/>
    <property type="match status" value="1"/>
</dbReference>
<dbReference type="PANTHER" id="PTHR43386:SF1">
    <property type="entry name" value="D,D-DIPEPTIDE TRANSPORT SYSTEM PERMEASE PROTEIN DDPC-RELATED"/>
    <property type="match status" value="1"/>
</dbReference>
<name>A0A2J0YUB3_RHIML</name>
<dbReference type="CDD" id="cd06261">
    <property type="entry name" value="TM_PBP2"/>
    <property type="match status" value="1"/>
</dbReference>
<feature type="transmembrane region" description="Helical" evidence="9">
    <location>
        <begin position="167"/>
        <end position="183"/>
    </location>
</feature>
<evidence type="ECO:0000256" key="4">
    <source>
        <dbReference type="ARBA" id="ARBA00022692"/>
    </source>
</evidence>
<comment type="subcellular location">
    <subcellularLocation>
        <location evidence="1 9">Cell membrane</location>
        <topology evidence="1 9">Multi-pass membrane protein</topology>
    </subcellularLocation>
</comment>
<dbReference type="Gene3D" id="1.10.3720.10">
    <property type="entry name" value="MetI-like"/>
    <property type="match status" value="1"/>
</dbReference>
<gene>
    <name evidence="11" type="ORF">CEJ86_30540</name>
</gene>
<keyword evidence="7 9" id="KW-1133">Transmembrane helix</keyword>
<dbReference type="GO" id="GO:0015031">
    <property type="term" value="P:protein transport"/>
    <property type="evidence" value="ECO:0007669"/>
    <property type="project" value="UniProtKB-KW"/>
</dbReference>
<dbReference type="Proteomes" id="UP000231987">
    <property type="component" value="Unassembled WGS sequence"/>
</dbReference>
<feature type="transmembrane region" description="Helical" evidence="9">
    <location>
        <begin position="140"/>
        <end position="161"/>
    </location>
</feature>
<dbReference type="PROSITE" id="PS50928">
    <property type="entry name" value="ABC_TM1"/>
    <property type="match status" value="1"/>
</dbReference>
<evidence type="ECO:0000256" key="3">
    <source>
        <dbReference type="ARBA" id="ARBA00022475"/>
    </source>
</evidence>
<organism evidence="11 12">
    <name type="scientific">Rhizobium meliloti</name>
    <name type="common">Ensifer meliloti</name>
    <name type="synonym">Sinorhizobium meliloti</name>
    <dbReference type="NCBI Taxonomy" id="382"/>
    <lineage>
        <taxon>Bacteria</taxon>
        <taxon>Pseudomonadati</taxon>
        <taxon>Pseudomonadota</taxon>
        <taxon>Alphaproteobacteria</taxon>
        <taxon>Hyphomicrobiales</taxon>
        <taxon>Rhizobiaceae</taxon>
        <taxon>Sinorhizobium/Ensifer group</taxon>
        <taxon>Sinorhizobium</taxon>
    </lineage>
</organism>
<proteinExistence type="inferred from homology"/>
<protein>
    <submittedName>
        <fullName evidence="11">Dipeptide ABC transporter permease DppC</fullName>
    </submittedName>
</protein>
<dbReference type="InterPro" id="IPR000515">
    <property type="entry name" value="MetI-like"/>
</dbReference>
<evidence type="ECO:0000256" key="5">
    <source>
        <dbReference type="ARBA" id="ARBA00022856"/>
    </source>
</evidence>
<dbReference type="Pfam" id="PF12911">
    <property type="entry name" value="OppC_N"/>
    <property type="match status" value="1"/>
</dbReference>
<comment type="similarity">
    <text evidence="9">Belongs to the binding-protein-dependent transport system permease family.</text>
</comment>
<dbReference type="InterPro" id="IPR050366">
    <property type="entry name" value="BP-dependent_transpt_permease"/>
</dbReference>
<evidence type="ECO:0000313" key="12">
    <source>
        <dbReference type="Proteomes" id="UP000231987"/>
    </source>
</evidence>
<reference evidence="11 12" key="1">
    <citation type="submission" date="2017-06" db="EMBL/GenBank/DDBJ databases">
        <title>Ensifer strains isolated from leguminous trees and herbs display diverse denitrification phenotypes with some acting as strong N2O sinks.</title>
        <authorList>
            <person name="Woliy K."/>
            <person name="Mania D."/>
            <person name="Bakken L.R."/>
            <person name="Frostegard A."/>
        </authorList>
    </citation>
    <scope>NUCLEOTIDE SEQUENCE [LARGE SCALE GENOMIC DNA]</scope>
    <source>
        <strain evidence="11 12">AC50a</strain>
    </source>
</reference>
<dbReference type="GO" id="GO:0071916">
    <property type="term" value="F:dipeptide transmembrane transporter activity"/>
    <property type="evidence" value="ECO:0007669"/>
    <property type="project" value="TreeGrafter"/>
</dbReference>
<feature type="transmembrane region" description="Helical" evidence="9">
    <location>
        <begin position="222"/>
        <end position="243"/>
    </location>
</feature>
<feature type="transmembrane region" description="Helical" evidence="9">
    <location>
        <begin position="35"/>
        <end position="56"/>
    </location>
</feature>
<evidence type="ECO:0000259" key="10">
    <source>
        <dbReference type="PROSITE" id="PS50928"/>
    </source>
</evidence>
<evidence type="ECO:0000256" key="9">
    <source>
        <dbReference type="RuleBase" id="RU363032"/>
    </source>
</evidence>
<dbReference type="GO" id="GO:0005886">
    <property type="term" value="C:plasma membrane"/>
    <property type="evidence" value="ECO:0007669"/>
    <property type="project" value="UniProtKB-SubCell"/>
</dbReference>
<keyword evidence="4 9" id="KW-0812">Transmembrane</keyword>
<evidence type="ECO:0000256" key="1">
    <source>
        <dbReference type="ARBA" id="ARBA00004651"/>
    </source>
</evidence>
<keyword evidence="2 9" id="KW-0813">Transport</keyword>
<sequence length="304" mass="32245">MKNTATSQLGRAGQTPAVINQWLAFWRKLRPHRGAVIGLTIMACLCLAALLAPLIAPHGPTEQFRDAVLLPPFWQEGGSLSFPLGTDDVGRDLFSRLIFGARLSLFIGAVVVGSSLLVGTVLGLFAAFSPKLVDDLIMRIMDILLVFPSLLLAVVVVGVMGPGLGNAMIAVAVVCVPSYTRLARAAAMAERNKDYVLASQGVGAGLFRIIFINVLPNCVSPLIVQATLGFAVAILDAAALGFLGLGAQPPTPEWGTMLAGALRYFYTAWWVVTFPGLLILVTVLAFNLLGDGLRDALDPKIQQP</sequence>
<keyword evidence="3" id="KW-1003">Cell membrane</keyword>
<accession>A0A2J0YUB3</accession>
<keyword evidence="6" id="KW-0653">Protein transport</keyword>
<dbReference type="InterPro" id="IPR035906">
    <property type="entry name" value="MetI-like_sf"/>
</dbReference>
<keyword evidence="8 9" id="KW-0472">Membrane</keyword>
<dbReference type="RefSeq" id="WP_100674757.1">
    <property type="nucleotide sequence ID" value="NZ_NJGD01000027.1"/>
</dbReference>
<evidence type="ECO:0000256" key="2">
    <source>
        <dbReference type="ARBA" id="ARBA00022448"/>
    </source>
</evidence>
<dbReference type="SUPFAM" id="SSF161098">
    <property type="entry name" value="MetI-like"/>
    <property type="match status" value="1"/>
</dbReference>